<proteinExistence type="inferred from homology"/>
<feature type="binding site" evidence="4">
    <location>
        <position position="99"/>
    </location>
    <ligand>
        <name>5-phospho-alpha-D-ribose 1-diphosphate</name>
        <dbReference type="ChEBI" id="CHEBI:58017"/>
    </ligand>
</feature>
<feature type="binding site" evidence="4">
    <location>
        <position position="235"/>
    </location>
    <ligand>
        <name>Mg(2+)</name>
        <dbReference type="ChEBI" id="CHEBI:18420"/>
        <label>2</label>
    </ligand>
</feature>
<dbReference type="PANTHER" id="PTHR43285:SF2">
    <property type="entry name" value="ANTHRANILATE PHOSPHORIBOSYLTRANSFERASE"/>
    <property type="match status" value="1"/>
</dbReference>
<dbReference type="EMBL" id="RRZA01000006">
    <property type="protein sequence ID" value="MBE0456503.1"/>
    <property type="molecule type" value="Genomic_DNA"/>
</dbReference>
<sequence length="357" mass="37042">MSVNQQSANEVSIGAMIDVLLTQSSLSFSQSQQLFDAIMQGYVNDIELTAILVALKIKGEVSDEIAGAAASMRANAVSFTTTATNLADSCGTGGDGSNTINISTTAAIVAAACGINMVKHGNRSVSSNSGSADLLKALGINIDMSPVQAVACLEQTGFTFLFAPHYHSGVRHAMGVRTTLKTRTIFNILGPLANPAAPDVQLLGVYDESLCLPMAQTLKTLGTPRAMVVHGSGTDEIALHGKTTVAELNNGEITQYTLTPADFGLANYSLEQLAGEGPEYNAEASRAILAGNGTDAHNAAIIVNVAALLYLTNKADDFKSAALHVKTVLQTGRALSTLNAIVEQSNKAVANSEVTNG</sequence>
<dbReference type="InterPro" id="IPR036320">
    <property type="entry name" value="Glycosyl_Trfase_fam3_N_dom_sf"/>
</dbReference>
<feature type="binding site" evidence="4">
    <location>
        <position position="91"/>
    </location>
    <ligand>
        <name>5-phospho-alpha-D-ribose 1-diphosphate</name>
        <dbReference type="ChEBI" id="CHEBI:58017"/>
    </ligand>
</feature>
<name>A0ABR9FI44_9GAMM</name>
<feature type="binding site" evidence="4">
    <location>
        <position position="103"/>
    </location>
    <ligand>
        <name>Mg(2+)</name>
        <dbReference type="ChEBI" id="CHEBI:18420"/>
        <label>1</label>
    </ligand>
</feature>
<dbReference type="InterPro" id="IPR005940">
    <property type="entry name" value="Anthranilate_Pribosyl_Tfrase"/>
</dbReference>
<dbReference type="GO" id="GO:0004048">
    <property type="term" value="F:anthranilate phosphoribosyltransferase activity"/>
    <property type="evidence" value="ECO:0007669"/>
    <property type="project" value="UniProtKB-EC"/>
</dbReference>
<keyword evidence="4" id="KW-0479">Metal-binding</keyword>
<keyword evidence="3 4" id="KW-0822">Tryptophan biosynthesis</keyword>
<keyword evidence="4" id="KW-0460">Magnesium</keyword>
<feature type="binding site" evidence="4">
    <location>
        <position position="131"/>
    </location>
    <ligand>
        <name>5-phospho-alpha-D-ribose 1-diphosphate</name>
        <dbReference type="ChEBI" id="CHEBI:58017"/>
    </ligand>
</feature>
<evidence type="ECO:0000256" key="4">
    <source>
        <dbReference type="HAMAP-Rule" id="MF_00211"/>
    </source>
</evidence>
<comment type="catalytic activity">
    <reaction evidence="4">
        <text>N-(5-phospho-beta-D-ribosyl)anthranilate + diphosphate = 5-phospho-alpha-D-ribose 1-diphosphate + anthranilate</text>
        <dbReference type="Rhea" id="RHEA:11768"/>
        <dbReference type="ChEBI" id="CHEBI:16567"/>
        <dbReference type="ChEBI" id="CHEBI:18277"/>
        <dbReference type="ChEBI" id="CHEBI:33019"/>
        <dbReference type="ChEBI" id="CHEBI:58017"/>
        <dbReference type="EC" id="2.4.2.18"/>
    </reaction>
</comment>
<comment type="pathway">
    <text evidence="4">Amino-acid biosynthesis; L-tryptophan biosynthesis; L-tryptophan from chorismate: step 2/5.</text>
</comment>
<dbReference type="EC" id="2.4.2.18" evidence="4"/>
<dbReference type="Gene3D" id="1.20.970.10">
    <property type="entry name" value="Transferase, Pyrimidine Nucleoside Phosphorylase, Chain C"/>
    <property type="match status" value="1"/>
</dbReference>
<keyword evidence="8" id="KW-1185">Reference proteome</keyword>
<dbReference type="Pfam" id="PF02885">
    <property type="entry name" value="Glycos_trans_3N"/>
    <property type="match status" value="1"/>
</dbReference>
<feature type="binding site" evidence="4">
    <location>
        <begin position="101"/>
        <end position="104"/>
    </location>
    <ligand>
        <name>5-phospho-alpha-D-ribose 1-diphosphate</name>
        <dbReference type="ChEBI" id="CHEBI:58017"/>
    </ligand>
</feature>
<protein>
    <recommendedName>
        <fullName evidence="4">Anthranilate phosphoribosyltransferase</fullName>
        <ecNumber evidence="4">2.4.2.18</ecNumber>
    </recommendedName>
</protein>
<keyword evidence="4" id="KW-0028">Amino-acid biosynthesis</keyword>
<comment type="caution">
    <text evidence="7">The sequence shown here is derived from an EMBL/GenBank/DDBJ whole genome shotgun (WGS) entry which is preliminary data.</text>
</comment>
<keyword evidence="4" id="KW-0057">Aromatic amino acid biosynthesis</keyword>
<feature type="binding site" evidence="4">
    <location>
        <begin position="119"/>
        <end position="127"/>
    </location>
    <ligand>
        <name>5-phospho-alpha-D-ribose 1-diphosphate</name>
        <dbReference type="ChEBI" id="CHEBI:58017"/>
    </ligand>
</feature>
<comment type="subunit">
    <text evidence="4">Homodimer.</text>
</comment>
<evidence type="ECO:0000313" key="7">
    <source>
        <dbReference type="EMBL" id="MBE0456503.1"/>
    </source>
</evidence>
<accession>A0ABR9FI44</accession>
<feature type="domain" description="Glycosyl transferase family 3" evidence="5">
    <location>
        <begin position="85"/>
        <end position="335"/>
    </location>
</feature>
<evidence type="ECO:0000259" key="6">
    <source>
        <dbReference type="Pfam" id="PF02885"/>
    </source>
</evidence>
<dbReference type="Gene3D" id="3.40.1030.10">
    <property type="entry name" value="Nucleoside phosphorylase/phosphoribosyltransferase catalytic domain"/>
    <property type="match status" value="1"/>
</dbReference>
<feature type="binding site" evidence="4">
    <location>
        <position position="122"/>
    </location>
    <ligand>
        <name>anthranilate</name>
        <dbReference type="ChEBI" id="CHEBI:16567"/>
        <label>1</label>
    </ligand>
</feature>
<dbReference type="InterPro" id="IPR035902">
    <property type="entry name" value="Nuc_phospho_transferase"/>
</dbReference>
<dbReference type="HAMAP" id="MF_00211">
    <property type="entry name" value="TrpD"/>
    <property type="match status" value="1"/>
</dbReference>
<dbReference type="NCBIfam" id="TIGR01245">
    <property type="entry name" value="trpD"/>
    <property type="match status" value="1"/>
</dbReference>
<comment type="cofactor">
    <cofactor evidence="4">
        <name>Mg(2+)</name>
        <dbReference type="ChEBI" id="CHEBI:18420"/>
    </cofactor>
    <text evidence="4">Binds 2 magnesium ions per monomer.</text>
</comment>
<keyword evidence="1 4" id="KW-0328">Glycosyltransferase</keyword>
<feature type="domain" description="Glycosyl transferase family 3 N-terminal" evidence="6">
    <location>
        <begin position="19"/>
        <end position="76"/>
    </location>
</feature>
<reference evidence="7 8" key="1">
    <citation type="submission" date="2020-07" db="EMBL/GenBank/DDBJ databases">
        <title>Halophilic bacteria isolated from french cheeses.</title>
        <authorList>
            <person name="Kothe C.I."/>
            <person name="Farah-Kraiem B."/>
            <person name="Renault P."/>
            <person name="Dridi B."/>
        </authorList>
    </citation>
    <scope>NUCLEOTIDE SEQUENCE [LARGE SCALE GENOMIC DNA]</scope>
    <source>
        <strain evidence="7 8">FME14</strain>
    </source>
</reference>
<dbReference type="SUPFAM" id="SSF47648">
    <property type="entry name" value="Nucleoside phosphorylase/phosphoribosyltransferase N-terminal domain"/>
    <property type="match status" value="1"/>
</dbReference>
<dbReference type="InterPro" id="IPR000312">
    <property type="entry name" value="Glycosyl_Trfase_fam3"/>
</dbReference>
<evidence type="ECO:0000256" key="3">
    <source>
        <dbReference type="ARBA" id="ARBA00022822"/>
    </source>
</evidence>
<gene>
    <name evidence="4 7" type="primary">trpD</name>
    <name evidence="7" type="ORF">EI167_03365</name>
</gene>
<dbReference type="PANTHER" id="PTHR43285">
    <property type="entry name" value="ANTHRANILATE PHOSPHORIBOSYLTRANSFERASE"/>
    <property type="match status" value="1"/>
</dbReference>
<feature type="binding site" evidence="4">
    <location>
        <position position="236"/>
    </location>
    <ligand>
        <name>Mg(2+)</name>
        <dbReference type="ChEBI" id="CHEBI:18420"/>
        <label>1</label>
    </ligand>
</feature>
<keyword evidence="2 4" id="KW-0808">Transferase</keyword>
<dbReference type="Proteomes" id="UP000707245">
    <property type="component" value="Unassembled WGS sequence"/>
</dbReference>
<dbReference type="SUPFAM" id="SSF52418">
    <property type="entry name" value="Nucleoside phosphorylase/phosphoribosyltransferase catalytic domain"/>
    <property type="match status" value="1"/>
</dbReference>
<comment type="caution">
    <text evidence="4">Lacks conserved residue(s) required for the propagation of feature annotation.</text>
</comment>
<feature type="binding site" evidence="4">
    <location>
        <position position="91"/>
    </location>
    <ligand>
        <name>anthranilate</name>
        <dbReference type="ChEBI" id="CHEBI:16567"/>
        <label>1</label>
    </ligand>
</feature>
<organism evidence="7 8">
    <name type="scientific">Pseudoalteromonas prydzensis</name>
    <dbReference type="NCBI Taxonomy" id="182141"/>
    <lineage>
        <taxon>Bacteria</taxon>
        <taxon>Pseudomonadati</taxon>
        <taxon>Pseudomonadota</taxon>
        <taxon>Gammaproteobacteria</taxon>
        <taxon>Alteromonadales</taxon>
        <taxon>Pseudoalteromonadaceae</taxon>
        <taxon>Pseudoalteromonas</taxon>
    </lineage>
</organism>
<evidence type="ECO:0000259" key="5">
    <source>
        <dbReference type="Pfam" id="PF00591"/>
    </source>
</evidence>
<feature type="binding site" evidence="4">
    <location>
        <position position="177"/>
    </location>
    <ligand>
        <name>anthranilate</name>
        <dbReference type="ChEBI" id="CHEBI:16567"/>
        <label>2</label>
    </ligand>
</feature>
<dbReference type="Pfam" id="PF00591">
    <property type="entry name" value="Glycos_transf_3"/>
    <property type="match status" value="1"/>
</dbReference>
<dbReference type="InterPro" id="IPR017459">
    <property type="entry name" value="Glycosyl_Trfase_fam3_N_dom"/>
</dbReference>
<evidence type="ECO:0000313" key="8">
    <source>
        <dbReference type="Proteomes" id="UP000707245"/>
    </source>
</evidence>
<comment type="function">
    <text evidence="4">Catalyzes the transfer of the phosphoribosyl group of 5-phosphorylribose-1-pyrophosphate (PRPP) to anthranilate to yield N-(5'-phosphoribosyl)-anthranilate (PRA).</text>
</comment>
<evidence type="ECO:0000256" key="1">
    <source>
        <dbReference type="ARBA" id="ARBA00022676"/>
    </source>
</evidence>
<comment type="similarity">
    <text evidence="4">Belongs to the anthranilate phosphoribosyltransferase family.</text>
</comment>
<evidence type="ECO:0000256" key="2">
    <source>
        <dbReference type="ARBA" id="ARBA00022679"/>
    </source>
</evidence>
<feature type="binding site" evidence="4">
    <location>
        <begin position="94"/>
        <end position="95"/>
    </location>
    <ligand>
        <name>5-phospho-alpha-D-ribose 1-diphosphate</name>
        <dbReference type="ChEBI" id="CHEBI:58017"/>
    </ligand>
</feature>
<feature type="binding site" evidence="4">
    <location>
        <position position="236"/>
    </location>
    <ligand>
        <name>Mg(2+)</name>
        <dbReference type="ChEBI" id="CHEBI:18420"/>
        <label>2</label>
    </ligand>
</feature>